<dbReference type="SUPFAM" id="SSF161098">
    <property type="entry name" value="MetI-like"/>
    <property type="match status" value="1"/>
</dbReference>
<feature type="transmembrane region" description="Helical" evidence="7">
    <location>
        <begin position="174"/>
        <end position="199"/>
    </location>
</feature>
<dbReference type="AlphaFoldDB" id="A0A841DDQ8"/>
<evidence type="ECO:0000256" key="5">
    <source>
        <dbReference type="ARBA" id="ARBA00022989"/>
    </source>
</evidence>
<protein>
    <submittedName>
        <fullName evidence="10">Raffinose/stachyose/melibiose transport system permease protein</fullName>
    </submittedName>
</protein>
<sequence length="318" mass="34994">MSRVMASPAGLAPRVRARSGGSPAEQGRRKIYWPFITPALLFYVGFFVLPALYGVWVSFVKWRGMGDPQVFVGFGNYRRMWRDDSFRMAFTNTITILIVCGIGVFACAFLISSVLRELKLGPVLRTIMFVPHLLSPIAVGIGLGLLLSPDGLLNATLRLAGLGSAAQLWLTPDWIFKMILIATIWGSTGYYVMLMASAIGRIPAYYYEQAALDGAGRFRAFLHVTLPLTWDLVSVTAVLWMISAIRIFEFVYGLVGTGANPPPQARTMTIEVFLTTTGGAPAQYDMGLGSAMAVVMVLMTLVLVVAVRRFMRREALEF</sequence>
<accession>A0A841DDQ8</accession>
<evidence type="ECO:0000313" key="10">
    <source>
        <dbReference type="EMBL" id="MBB5976683.1"/>
    </source>
</evidence>
<evidence type="ECO:0000256" key="7">
    <source>
        <dbReference type="RuleBase" id="RU363032"/>
    </source>
</evidence>
<dbReference type="GO" id="GO:0005886">
    <property type="term" value="C:plasma membrane"/>
    <property type="evidence" value="ECO:0007669"/>
    <property type="project" value="UniProtKB-SubCell"/>
</dbReference>
<comment type="similarity">
    <text evidence="7">Belongs to the binding-protein-dependent transport system permease family.</text>
</comment>
<dbReference type="InterPro" id="IPR000515">
    <property type="entry name" value="MetI-like"/>
</dbReference>
<evidence type="ECO:0000256" key="8">
    <source>
        <dbReference type="SAM" id="MobiDB-lite"/>
    </source>
</evidence>
<comment type="caution">
    <text evidence="10">The sequence shown here is derived from an EMBL/GenBank/DDBJ whole genome shotgun (WGS) entry which is preliminary data.</text>
</comment>
<evidence type="ECO:0000313" key="11">
    <source>
        <dbReference type="Proteomes" id="UP000558997"/>
    </source>
</evidence>
<reference evidence="10 11" key="1">
    <citation type="submission" date="2020-08" db="EMBL/GenBank/DDBJ databases">
        <title>Sequencing the genomes of 1000 actinobacteria strains.</title>
        <authorList>
            <person name="Klenk H.-P."/>
        </authorList>
    </citation>
    <scope>NUCLEOTIDE SEQUENCE [LARGE SCALE GENOMIC DNA]</scope>
    <source>
        <strain evidence="10 11">DSM 17294</strain>
    </source>
</reference>
<gene>
    <name evidence="10" type="ORF">HDA44_000024</name>
</gene>
<dbReference type="PROSITE" id="PS50928">
    <property type="entry name" value="ABC_TM1"/>
    <property type="match status" value="1"/>
</dbReference>
<dbReference type="GO" id="GO:0055085">
    <property type="term" value="P:transmembrane transport"/>
    <property type="evidence" value="ECO:0007669"/>
    <property type="project" value="InterPro"/>
</dbReference>
<dbReference type="PANTHER" id="PTHR43227:SF11">
    <property type="entry name" value="BLL4140 PROTEIN"/>
    <property type="match status" value="1"/>
</dbReference>
<dbReference type="PANTHER" id="PTHR43227">
    <property type="entry name" value="BLL4140 PROTEIN"/>
    <property type="match status" value="1"/>
</dbReference>
<evidence type="ECO:0000259" key="9">
    <source>
        <dbReference type="PROSITE" id="PS50928"/>
    </source>
</evidence>
<dbReference type="Pfam" id="PF00528">
    <property type="entry name" value="BPD_transp_1"/>
    <property type="match status" value="1"/>
</dbReference>
<organism evidence="10 11">
    <name type="scientific">Kribbella solani</name>
    <dbReference type="NCBI Taxonomy" id="236067"/>
    <lineage>
        <taxon>Bacteria</taxon>
        <taxon>Bacillati</taxon>
        <taxon>Actinomycetota</taxon>
        <taxon>Actinomycetes</taxon>
        <taxon>Propionibacteriales</taxon>
        <taxon>Kribbellaceae</taxon>
        <taxon>Kribbella</taxon>
    </lineage>
</organism>
<keyword evidence="5 7" id="KW-1133">Transmembrane helix</keyword>
<dbReference type="InterPro" id="IPR035906">
    <property type="entry name" value="MetI-like_sf"/>
</dbReference>
<dbReference type="Proteomes" id="UP000558997">
    <property type="component" value="Unassembled WGS sequence"/>
</dbReference>
<feature type="transmembrane region" description="Helical" evidence="7">
    <location>
        <begin position="123"/>
        <end position="147"/>
    </location>
</feature>
<evidence type="ECO:0000256" key="3">
    <source>
        <dbReference type="ARBA" id="ARBA00022475"/>
    </source>
</evidence>
<feature type="transmembrane region" description="Helical" evidence="7">
    <location>
        <begin position="286"/>
        <end position="307"/>
    </location>
</feature>
<comment type="subcellular location">
    <subcellularLocation>
        <location evidence="1 7">Cell membrane</location>
        <topology evidence="1 7">Multi-pass membrane protein</topology>
    </subcellularLocation>
</comment>
<evidence type="ECO:0000256" key="2">
    <source>
        <dbReference type="ARBA" id="ARBA00022448"/>
    </source>
</evidence>
<keyword evidence="4 7" id="KW-0812">Transmembrane</keyword>
<dbReference type="CDD" id="cd06261">
    <property type="entry name" value="TM_PBP2"/>
    <property type="match status" value="1"/>
</dbReference>
<keyword evidence="3" id="KW-1003">Cell membrane</keyword>
<dbReference type="Gene3D" id="1.10.3720.10">
    <property type="entry name" value="MetI-like"/>
    <property type="match status" value="1"/>
</dbReference>
<proteinExistence type="inferred from homology"/>
<dbReference type="InterPro" id="IPR050809">
    <property type="entry name" value="UgpAE/MalFG_permease"/>
</dbReference>
<evidence type="ECO:0000256" key="4">
    <source>
        <dbReference type="ARBA" id="ARBA00022692"/>
    </source>
</evidence>
<name>A0A841DDQ8_9ACTN</name>
<keyword evidence="6 7" id="KW-0472">Membrane</keyword>
<feature type="transmembrane region" description="Helical" evidence="7">
    <location>
        <begin position="89"/>
        <end position="111"/>
    </location>
</feature>
<feature type="region of interest" description="Disordered" evidence="8">
    <location>
        <begin position="1"/>
        <end position="25"/>
    </location>
</feature>
<dbReference type="RefSeq" id="WP_184830360.1">
    <property type="nucleotide sequence ID" value="NZ_BAAAVN010000032.1"/>
</dbReference>
<feature type="transmembrane region" description="Helical" evidence="7">
    <location>
        <begin position="31"/>
        <end position="56"/>
    </location>
</feature>
<evidence type="ECO:0000256" key="1">
    <source>
        <dbReference type="ARBA" id="ARBA00004651"/>
    </source>
</evidence>
<feature type="domain" description="ABC transmembrane type-1" evidence="9">
    <location>
        <begin position="90"/>
        <end position="307"/>
    </location>
</feature>
<feature type="transmembrane region" description="Helical" evidence="7">
    <location>
        <begin position="220"/>
        <end position="242"/>
    </location>
</feature>
<evidence type="ECO:0000256" key="6">
    <source>
        <dbReference type="ARBA" id="ARBA00023136"/>
    </source>
</evidence>
<dbReference type="EMBL" id="JACHNF010000001">
    <property type="protein sequence ID" value="MBB5976683.1"/>
    <property type="molecule type" value="Genomic_DNA"/>
</dbReference>
<keyword evidence="11" id="KW-1185">Reference proteome</keyword>
<keyword evidence="2 7" id="KW-0813">Transport</keyword>